<dbReference type="RefSeq" id="WP_176240001.1">
    <property type="nucleotide sequence ID" value="NZ_AP024412.1"/>
</dbReference>
<dbReference type="AlphaFoldDB" id="A0A7U9XVH3"/>
<dbReference type="KEGG" id="manr:MPAN_004550"/>
<protein>
    <submittedName>
        <fullName evidence="1">Uncharacterized protein</fullName>
    </submittedName>
</protein>
<dbReference type="EMBL" id="AP024412">
    <property type="protein sequence ID" value="BCR35562.1"/>
    <property type="molecule type" value="Genomic_DNA"/>
</dbReference>
<reference evidence="1" key="1">
    <citation type="submission" date="2021-01" db="EMBL/GenBank/DDBJ databases">
        <title>Draft genome sequence of Acholeplasmataceae bacterium strain Mahy22.</title>
        <authorList>
            <person name="Watanabe M."/>
            <person name="Kojima H."/>
            <person name="Fukui M."/>
        </authorList>
    </citation>
    <scope>NUCLEOTIDE SEQUENCE</scope>
    <source>
        <strain evidence="1">Mahy22</strain>
    </source>
</reference>
<organism evidence="1 2">
    <name type="scientific">Mariniplasma anaerobium</name>
    <dbReference type="NCBI Taxonomy" id="2735436"/>
    <lineage>
        <taxon>Bacteria</taxon>
        <taxon>Bacillati</taxon>
        <taxon>Mycoplasmatota</taxon>
        <taxon>Mollicutes</taxon>
        <taxon>Acholeplasmatales</taxon>
        <taxon>Acholeplasmataceae</taxon>
        <taxon>Mariniplasma</taxon>
    </lineage>
</organism>
<gene>
    <name evidence="1" type="ORF">MPAN_004550</name>
</gene>
<evidence type="ECO:0000313" key="1">
    <source>
        <dbReference type="EMBL" id="BCR35562.1"/>
    </source>
</evidence>
<dbReference type="Proteomes" id="UP000620133">
    <property type="component" value="Chromosome"/>
</dbReference>
<evidence type="ECO:0000313" key="2">
    <source>
        <dbReference type="Proteomes" id="UP000620133"/>
    </source>
</evidence>
<name>A0A7U9XVH3_9MOLU</name>
<sequence length="177" mass="20430">MDQKQIILYNYLLEALFSESNSIWKSISLLKGDLKSIDNQIKTNNTHLEILKKSLVKDCQNIALEIDKINDIAKQLGLNTTNSHIFINKKRTERKMEMILHNDAQEPAIHLIINIEFYAFLLIELELLKEETEVDIAREKRYIHQYNLSKKLGIWSIILGSFGIAFGIVGLIVSITF</sequence>
<proteinExistence type="predicted"/>
<keyword evidence="2" id="KW-1185">Reference proteome</keyword>
<accession>A0A7U9XVH3</accession>